<reference evidence="1 2" key="1">
    <citation type="submission" date="2018-10" db="EMBL/GenBank/DDBJ databases">
        <title>Natronolimnobius sp. XQ-INN 246 isolated from Inner Mongolia Autonomous Region of China.</title>
        <authorList>
            <person name="Xue Q."/>
        </authorList>
    </citation>
    <scope>NUCLEOTIDE SEQUENCE [LARGE SCALE GENOMIC DNA]</scope>
    <source>
        <strain evidence="1 2">XQ-INN 246</strain>
    </source>
</reference>
<dbReference type="PANTHER" id="PTHR42928">
    <property type="entry name" value="TRICARBOXYLATE-BINDING PROTEIN"/>
    <property type="match status" value="1"/>
</dbReference>
<proteinExistence type="predicted"/>
<dbReference type="PROSITE" id="PS51257">
    <property type="entry name" value="PROKAR_LIPOPROTEIN"/>
    <property type="match status" value="1"/>
</dbReference>
<keyword evidence="2" id="KW-1185">Reference proteome</keyword>
<dbReference type="EMBL" id="RBZW01000022">
    <property type="protein sequence ID" value="THE64900.1"/>
    <property type="molecule type" value="Genomic_DNA"/>
</dbReference>
<dbReference type="OrthoDB" id="340746at2157"/>
<dbReference type="RefSeq" id="WP_141464519.1">
    <property type="nucleotide sequence ID" value="NZ_RBZW01000022.1"/>
</dbReference>
<evidence type="ECO:0000313" key="2">
    <source>
        <dbReference type="Proteomes" id="UP000318864"/>
    </source>
</evidence>
<accession>A0A4S3TMP5</accession>
<dbReference type="Proteomes" id="UP000318864">
    <property type="component" value="Unassembled WGS sequence"/>
</dbReference>
<dbReference type="InterPro" id="IPR005064">
    <property type="entry name" value="BUG"/>
</dbReference>
<dbReference type="Pfam" id="PF03401">
    <property type="entry name" value="TctC"/>
    <property type="match status" value="1"/>
</dbReference>
<dbReference type="AlphaFoldDB" id="A0A4S3TMP5"/>
<name>A0A4S3TMP5_9EURY</name>
<dbReference type="Gene3D" id="3.40.190.150">
    <property type="entry name" value="Bordetella uptake gene, domain 1"/>
    <property type="match status" value="1"/>
</dbReference>
<comment type="caution">
    <text evidence="1">The sequence shown here is derived from an EMBL/GenBank/DDBJ whole genome shotgun (WGS) entry which is preliminary data.</text>
</comment>
<evidence type="ECO:0000313" key="1">
    <source>
        <dbReference type="EMBL" id="THE64900.1"/>
    </source>
</evidence>
<organism evidence="1 2">
    <name type="scientific">Salinadaptatus halalkaliphilus</name>
    <dbReference type="NCBI Taxonomy" id="2419781"/>
    <lineage>
        <taxon>Archaea</taxon>
        <taxon>Methanobacteriati</taxon>
        <taxon>Methanobacteriota</taxon>
        <taxon>Stenosarchaea group</taxon>
        <taxon>Halobacteria</taxon>
        <taxon>Halobacteriales</taxon>
        <taxon>Natrialbaceae</taxon>
        <taxon>Salinadaptatus</taxon>
    </lineage>
</organism>
<dbReference type="Gene3D" id="3.40.190.10">
    <property type="entry name" value="Periplasmic binding protein-like II"/>
    <property type="match status" value="1"/>
</dbReference>
<dbReference type="SUPFAM" id="SSF53850">
    <property type="entry name" value="Periplasmic binding protein-like II"/>
    <property type="match status" value="1"/>
</dbReference>
<dbReference type="InterPro" id="IPR042100">
    <property type="entry name" value="Bug_dom1"/>
</dbReference>
<protein>
    <submittedName>
        <fullName evidence="1">ABC transporter substrate-binding protein</fullName>
    </submittedName>
</protein>
<sequence>MDRRTFLRTTGVATAGVATAGCLGELMGGDEFPDGSVEVLVPFDEGGGSDVIVRQMADPLSEELGTTIEVNNVPGAGAMRGIGQFLNEDPDGHTISKFNPLTTSIQAMIEPPDFEMTDLEGLATIGFNALVVIGNADENIDGLDDLVGRYEDEEFETIGGLGVNYLVHATFFQELYGMPWDRYIQYSGAGPINEAIASGEVPAAITSDAGAASAVESGDADVIAVLTTQGSEVFPDAETVVDQGYDEIDFVGQVTRSMWVPPETPDDRVDILTEAVETTIESDTMQDWADESGNPMVYDGPENANDTLESIWEEIPELVDIDELRQEAGD</sequence>
<dbReference type="PANTHER" id="PTHR42928:SF5">
    <property type="entry name" value="BLR1237 PROTEIN"/>
    <property type="match status" value="1"/>
</dbReference>
<gene>
    <name evidence="1" type="ORF">D8Y22_09770</name>
</gene>